<dbReference type="HOGENOM" id="CLU_1055256_0_0_1"/>
<feature type="region of interest" description="Disordered" evidence="1">
    <location>
        <begin position="156"/>
        <end position="184"/>
    </location>
</feature>
<evidence type="ECO:0000313" key="2">
    <source>
        <dbReference type="EnsemblPlants" id="PGSC0003DMT400090062"/>
    </source>
</evidence>
<name>M1DJJ4_SOLTU</name>
<reference evidence="2" key="2">
    <citation type="submission" date="2015-06" db="UniProtKB">
        <authorList>
            <consortium name="EnsemblPlants"/>
        </authorList>
    </citation>
    <scope>IDENTIFICATION</scope>
    <source>
        <strain evidence="2">DM1-3 516 R44</strain>
    </source>
</reference>
<dbReference type="EnsemblPlants" id="PGSC0003DMT400090062">
    <property type="protein sequence ID" value="PGSC0003DMT400090062"/>
    <property type="gene ID" value="PGSC0003DMG400039633"/>
</dbReference>
<feature type="region of interest" description="Disordered" evidence="1">
    <location>
        <begin position="206"/>
        <end position="231"/>
    </location>
</feature>
<reference evidence="3" key="1">
    <citation type="journal article" date="2011" name="Nature">
        <title>Genome sequence and analysis of the tuber crop potato.</title>
        <authorList>
            <consortium name="The Potato Genome Sequencing Consortium"/>
        </authorList>
    </citation>
    <scope>NUCLEOTIDE SEQUENCE [LARGE SCALE GENOMIC DNA]</scope>
    <source>
        <strain evidence="3">cv. DM1-3 516 R44</strain>
    </source>
</reference>
<feature type="compositionally biased region" description="Polar residues" evidence="1">
    <location>
        <begin position="50"/>
        <end position="63"/>
    </location>
</feature>
<feature type="compositionally biased region" description="Basic and acidic residues" evidence="1">
    <location>
        <begin position="171"/>
        <end position="184"/>
    </location>
</feature>
<dbReference type="Gramene" id="PGSC0003DMT400090062">
    <property type="protein sequence ID" value="PGSC0003DMT400090062"/>
    <property type="gene ID" value="PGSC0003DMG400039633"/>
</dbReference>
<dbReference type="InParanoid" id="M1DJJ4"/>
<organism evidence="2 3">
    <name type="scientific">Solanum tuberosum</name>
    <name type="common">Potato</name>
    <dbReference type="NCBI Taxonomy" id="4113"/>
    <lineage>
        <taxon>Eukaryota</taxon>
        <taxon>Viridiplantae</taxon>
        <taxon>Streptophyta</taxon>
        <taxon>Embryophyta</taxon>
        <taxon>Tracheophyta</taxon>
        <taxon>Spermatophyta</taxon>
        <taxon>Magnoliopsida</taxon>
        <taxon>eudicotyledons</taxon>
        <taxon>Gunneridae</taxon>
        <taxon>Pentapetalae</taxon>
        <taxon>asterids</taxon>
        <taxon>lamiids</taxon>
        <taxon>Solanales</taxon>
        <taxon>Solanaceae</taxon>
        <taxon>Solanoideae</taxon>
        <taxon>Solaneae</taxon>
        <taxon>Solanum</taxon>
    </lineage>
</organism>
<evidence type="ECO:0000313" key="3">
    <source>
        <dbReference type="Proteomes" id="UP000011115"/>
    </source>
</evidence>
<accession>M1DJJ4</accession>
<feature type="region of interest" description="Disordered" evidence="1">
    <location>
        <begin position="1"/>
        <end position="67"/>
    </location>
</feature>
<evidence type="ECO:0000256" key="1">
    <source>
        <dbReference type="SAM" id="MobiDB-lite"/>
    </source>
</evidence>
<proteinExistence type="predicted"/>
<feature type="compositionally biased region" description="Polar residues" evidence="1">
    <location>
        <begin position="221"/>
        <end position="231"/>
    </location>
</feature>
<protein>
    <submittedName>
        <fullName evidence="2">Uncharacterized protein</fullName>
    </submittedName>
</protein>
<dbReference type="PaxDb" id="4113-PGSC0003DMT400090062"/>
<sequence>MEDAGPSQVNLEEHDTSANQQNQVRSSRWDKAQKEKEGKASKRHQPKLNVRSTRSGNAASITNPEAELQGEMLSLVIKDPKDIKNIQNKRKKFTGEVSIPKEVTLQGEFRDGDGIIRKKKADQLTKWASLTNKMGTREDTISQGANWKGEVNTKTHGMYNKQEGGYNNNHEAPDKQHREPRERDEYEEVYHDVEVMETEFELTHTREEGQTMSDDEAIRGTNRSKSQETGNNLTSQFNKILEFTTTYLPGTIRILAKFMIKVTP</sequence>
<dbReference type="AlphaFoldDB" id="M1DJJ4"/>
<dbReference type="Proteomes" id="UP000011115">
    <property type="component" value="Unassembled WGS sequence"/>
</dbReference>
<feature type="compositionally biased region" description="Basic and acidic residues" evidence="1">
    <location>
        <begin position="27"/>
        <end position="40"/>
    </location>
</feature>
<feature type="compositionally biased region" description="Polar residues" evidence="1">
    <location>
        <begin position="17"/>
        <end position="26"/>
    </location>
</feature>
<keyword evidence="3" id="KW-1185">Reference proteome</keyword>